<reference evidence="1 2" key="1">
    <citation type="submission" date="2018-11" db="EMBL/GenBank/DDBJ databases">
        <title>Complete genome sequence of Paenibacillus baekrokdamisoli strain KCTC 33723.</title>
        <authorList>
            <person name="Kang S.W."/>
            <person name="Lee K.C."/>
            <person name="Kim K.K."/>
            <person name="Kim J.S."/>
            <person name="Kim D.S."/>
            <person name="Ko S.H."/>
            <person name="Yang S.H."/>
            <person name="Lee J.S."/>
        </authorList>
    </citation>
    <scope>NUCLEOTIDE SEQUENCE [LARGE SCALE GENOMIC DNA]</scope>
    <source>
        <strain evidence="1 2">KCTC 33723</strain>
    </source>
</reference>
<keyword evidence="2" id="KW-1185">Reference proteome</keyword>
<proteinExistence type="predicted"/>
<dbReference type="RefSeq" id="WP_125661169.1">
    <property type="nucleotide sequence ID" value="NZ_AP019308.1"/>
</dbReference>
<dbReference type="InterPro" id="IPR043831">
    <property type="entry name" value="DUF5808"/>
</dbReference>
<accession>A0A3G9JF76</accession>
<name>A0A3G9JF76_9BACL</name>
<dbReference type="KEGG" id="pbk:Back11_40230"/>
<evidence type="ECO:0000313" key="1">
    <source>
        <dbReference type="EMBL" id="BBH22678.1"/>
    </source>
</evidence>
<dbReference type="EMBL" id="AP019308">
    <property type="protein sequence ID" value="BBH22678.1"/>
    <property type="molecule type" value="Genomic_DNA"/>
</dbReference>
<dbReference type="Pfam" id="PF07853">
    <property type="entry name" value="DUF1648"/>
    <property type="match status" value="1"/>
</dbReference>
<gene>
    <name evidence="1" type="ORF">Back11_40230</name>
</gene>
<protein>
    <submittedName>
        <fullName evidence="1">Membrane protein</fullName>
    </submittedName>
</protein>
<dbReference type="Pfam" id="PF19124">
    <property type="entry name" value="DUF5808"/>
    <property type="match status" value="1"/>
</dbReference>
<dbReference type="InterPro" id="IPR012867">
    <property type="entry name" value="DUF1648"/>
</dbReference>
<dbReference type="AlphaFoldDB" id="A0A3G9JF76"/>
<dbReference type="OrthoDB" id="157646at2"/>
<organism evidence="1 2">
    <name type="scientific">Paenibacillus baekrokdamisoli</name>
    <dbReference type="NCBI Taxonomy" id="1712516"/>
    <lineage>
        <taxon>Bacteria</taxon>
        <taxon>Bacillati</taxon>
        <taxon>Bacillota</taxon>
        <taxon>Bacilli</taxon>
        <taxon>Bacillales</taxon>
        <taxon>Paenibacillaceae</taxon>
        <taxon>Paenibacillus</taxon>
    </lineage>
</organism>
<dbReference type="GO" id="GO:0009636">
    <property type="term" value="P:response to toxic substance"/>
    <property type="evidence" value="ECO:0007669"/>
    <property type="project" value="TreeGrafter"/>
</dbReference>
<evidence type="ECO:0000313" key="2">
    <source>
        <dbReference type="Proteomes" id="UP000275368"/>
    </source>
</evidence>
<dbReference type="Proteomes" id="UP000275368">
    <property type="component" value="Chromosome"/>
</dbReference>
<dbReference type="PANTHER" id="PTHR37810:SF9">
    <property type="entry name" value="MEMBRANE PROTEIN"/>
    <property type="match status" value="1"/>
</dbReference>
<dbReference type="PANTHER" id="PTHR37810">
    <property type="entry name" value="IMMUNITY PROTEIN SDPI"/>
    <property type="match status" value="1"/>
</dbReference>
<sequence>MNMSELVWISFIVTYLCVGALVILVPLLGTQSNLFGVVVPAANRLEPGIRSLKRSYIIQSIFAIIGGIAAGVLAGWLTGGITQVIVPTALTVELVGLLLVNARHYRAAARMKINNGWEQPVETRRVASLKFRSQRLVLANGWYLVHLGIVIVSVVFAALQWDRIPETLITHYNGSFEPDRYASKSFGSVFMLNIIQLLMIVLFIGTNFITRIAKQQLDPSQAAESMDKEQKFRFTSSVFLYGLSLLIILLFSYIQGSIIYEWSMDILKVVMIALPVVILGSVIVLILYLHRKGITHNTWGASNEEKHWKGGGAFYYNADDPALFVPKRFGIGWTVNMARPSSWLVVGAIIIIPISITIIASVVDKK</sequence>